<evidence type="ECO:0000313" key="12">
    <source>
        <dbReference type="EMBL" id="KAF8675081.1"/>
    </source>
</evidence>
<evidence type="ECO:0000313" key="13">
    <source>
        <dbReference type="Proteomes" id="UP000650582"/>
    </source>
</evidence>
<keyword evidence="10" id="KW-0472">Membrane</keyword>
<dbReference type="PANTHER" id="PTHR24305:SF29">
    <property type="entry name" value="BENZOATE-PARA-HYDROXYLASE"/>
    <property type="match status" value="1"/>
</dbReference>
<evidence type="ECO:0000256" key="8">
    <source>
        <dbReference type="ARBA" id="ARBA00023033"/>
    </source>
</evidence>
<dbReference type="GO" id="GO:0020037">
    <property type="term" value="F:heme binding"/>
    <property type="evidence" value="ECO:0007669"/>
    <property type="project" value="InterPro"/>
</dbReference>
<dbReference type="Gene3D" id="1.10.630.10">
    <property type="entry name" value="Cytochrome P450"/>
    <property type="match status" value="1"/>
</dbReference>
<dbReference type="AlphaFoldDB" id="A0A8H7H323"/>
<sequence>MSGILFVVSAAYLFPATGAGQGQFAALAEIPRDKGIVDTTISMIIHLCLCDIKDVLPLRRGQHSPDNMHDSNCILHYSAAAGAFLISFYVIPYLLDPYDYRRRFPGPWSAVLSNSWKSSAVKTGKACNTMFEIHQKYGPFVRIGPNHISIADPDALEDIYKHGNGLLKSDYYAMFRLGTHESLFTSRDKAEHSTKRRRLAHIFSPQNILSYQPRVRNNIRHLVDQLDMRCQQAAEGRSGFNWSAKDGRAVLDICSQMSYLAFDLIGDLAMRSPLGMIQAQRDTTNVAKSLTDGAKTIQLPLIELFDKGTQSVSSIGVYPRWAQASLLLLPWNLYGLFAVRNMLGFASAALSHRLRRTQDSSDDKEARGVDMADKLLEARDEDGNLIPREELLIETFGLLFAGSDTTSNTLSAFCFYLAKHPHLQAKLQAELDEHIPLKYSHQDTESGSEIDPVATYEPIKDLLYLNACMKETMRLHSALGLGLPRVVPPGKSFTVDGQTFKAGSIISVPTFVTNGESVWGHDADEFRPERWLEDSKDVVRVDQLNLMYAHKACMGRNLAIMDILLIVATIFRRYDLQLGHPDAKPTIRDSVIRQVYDCPIAIKRRGMATE</sequence>
<proteinExistence type="inferred from homology"/>
<keyword evidence="4 9" id="KW-0349">Heme</keyword>
<keyword evidence="8 12" id="KW-0503">Monooxygenase</keyword>
<keyword evidence="7 9" id="KW-0408">Iron</keyword>
<dbReference type="GO" id="GO:0005506">
    <property type="term" value="F:iron ion binding"/>
    <property type="evidence" value="ECO:0007669"/>
    <property type="project" value="InterPro"/>
</dbReference>
<dbReference type="Pfam" id="PF00067">
    <property type="entry name" value="p450"/>
    <property type="match status" value="1"/>
</dbReference>
<protein>
    <submittedName>
        <fullName evidence="12">Cytochrome P450 monooxygenase</fullName>
    </submittedName>
</protein>
<dbReference type="PRINTS" id="PR00463">
    <property type="entry name" value="EP450I"/>
</dbReference>
<comment type="cofactor">
    <cofactor evidence="1 9">
        <name>heme</name>
        <dbReference type="ChEBI" id="CHEBI:30413"/>
    </cofactor>
</comment>
<feature type="transmembrane region" description="Helical" evidence="10">
    <location>
        <begin position="74"/>
        <end position="95"/>
    </location>
</feature>
<organism evidence="12 13">
    <name type="scientific">Rhizoctonia solani</name>
    <dbReference type="NCBI Taxonomy" id="456999"/>
    <lineage>
        <taxon>Eukaryota</taxon>
        <taxon>Fungi</taxon>
        <taxon>Dikarya</taxon>
        <taxon>Basidiomycota</taxon>
        <taxon>Agaricomycotina</taxon>
        <taxon>Agaricomycetes</taxon>
        <taxon>Cantharellales</taxon>
        <taxon>Ceratobasidiaceae</taxon>
        <taxon>Rhizoctonia</taxon>
    </lineage>
</organism>
<dbReference type="InterPro" id="IPR050121">
    <property type="entry name" value="Cytochrome_P450_monoxygenase"/>
</dbReference>
<dbReference type="EMBL" id="JACYCC010000128">
    <property type="protein sequence ID" value="KAF8675081.1"/>
    <property type="molecule type" value="Genomic_DNA"/>
</dbReference>
<evidence type="ECO:0000256" key="9">
    <source>
        <dbReference type="PIRSR" id="PIRSR602401-1"/>
    </source>
</evidence>
<evidence type="ECO:0000256" key="4">
    <source>
        <dbReference type="ARBA" id="ARBA00022617"/>
    </source>
</evidence>
<evidence type="ECO:0000256" key="2">
    <source>
        <dbReference type="ARBA" id="ARBA00005179"/>
    </source>
</evidence>
<evidence type="ECO:0000256" key="3">
    <source>
        <dbReference type="ARBA" id="ARBA00010617"/>
    </source>
</evidence>
<evidence type="ECO:0000256" key="6">
    <source>
        <dbReference type="ARBA" id="ARBA00023002"/>
    </source>
</evidence>
<name>A0A8H7H323_9AGAM</name>
<evidence type="ECO:0000256" key="11">
    <source>
        <dbReference type="SAM" id="SignalP"/>
    </source>
</evidence>
<comment type="pathway">
    <text evidence="2">Secondary metabolite biosynthesis.</text>
</comment>
<feature type="chain" id="PRO_5034491822" evidence="11">
    <location>
        <begin position="20"/>
        <end position="610"/>
    </location>
</feature>
<comment type="caution">
    <text evidence="12">The sequence shown here is derived from an EMBL/GenBank/DDBJ whole genome shotgun (WGS) entry which is preliminary data.</text>
</comment>
<keyword evidence="10" id="KW-1133">Transmembrane helix</keyword>
<keyword evidence="6" id="KW-0560">Oxidoreductase</keyword>
<keyword evidence="5 9" id="KW-0479">Metal-binding</keyword>
<evidence type="ECO:0000256" key="10">
    <source>
        <dbReference type="SAM" id="Phobius"/>
    </source>
</evidence>
<dbReference type="SUPFAM" id="SSF48264">
    <property type="entry name" value="Cytochrome P450"/>
    <property type="match status" value="1"/>
</dbReference>
<feature type="binding site" description="axial binding residue" evidence="9">
    <location>
        <position position="553"/>
    </location>
    <ligand>
        <name>heme</name>
        <dbReference type="ChEBI" id="CHEBI:30413"/>
    </ligand>
    <ligandPart>
        <name>Fe</name>
        <dbReference type="ChEBI" id="CHEBI:18248"/>
    </ligandPart>
</feature>
<dbReference type="PRINTS" id="PR00385">
    <property type="entry name" value="P450"/>
</dbReference>
<evidence type="ECO:0000256" key="1">
    <source>
        <dbReference type="ARBA" id="ARBA00001971"/>
    </source>
</evidence>
<evidence type="ECO:0000256" key="5">
    <source>
        <dbReference type="ARBA" id="ARBA00022723"/>
    </source>
</evidence>
<keyword evidence="10" id="KW-0812">Transmembrane</keyword>
<accession>A0A8H7H323</accession>
<dbReference type="InterPro" id="IPR001128">
    <property type="entry name" value="Cyt_P450"/>
</dbReference>
<dbReference type="InterPro" id="IPR036396">
    <property type="entry name" value="Cyt_P450_sf"/>
</dbReference>
<feature type="signal peptide" evidence="11">
    <location>
        <begin position="1"/>
        <end position="19"/>
    </location>
</feature>
<dbReference type="InterPro" id="IPR002401">
    <property type="entry name" value="Cyt_P450_E_grp-I"/>
</dbReference>
<dbReference type="PANTHER" id="PTHR24305">
    <property type="entry name" value="CYTOCHROME P450"/>
    <property type="match status" value="1"/>
</dbReference>
<dbReference type="Proteomes" id="UP000650582">
    <property type="component" value="Unassembled WGS sequence"/>
</dbReference>
<keyword evidence="11" id="KW-0732">Signal</keyword>
<dbReference type="GO" id="GO:0016705">
    <property type="term" value="F:oxidoreductase activity, acting on paired donors, with incorporation or reduction of molecular oxygen"/>
    <property type="evidence" value="ECO:0007669"/>
    <property type="project" value="InterPro"/>
</dbReference>
<gene>
    <name evidence="12" type="ORF">RHS04_06896</name>
</gene>
<dbReference type="GO" id="GO:0004497">
    <property type="term" value="F:monooxygenase activity"/>
    <property type="evidence" value="ECO:0007669"/>
    <property type="project" value="UniProtKB-KW"/>
</dbReference>
<comment type="similarity">
    <text evidence="3">Belongs to the cytochrome P450 family.</text>
</comment>
<reference evidence="12" key="1">
    <citation type="submission" date="2020-09" db="EMBL/GenBank/DDBJ databases">
        <title>Comparative genome analyses of four rice-infecting Rhizoctonia solani isolates reveal extensive enrichment of homogalacturonan modification genes.</title>
        <authorList>
            <person name="Lee D.-Y."/>
            <person name="Jeon J."/>
            <person name="Kim K.-T."/>
            <person name="Cheong K."/>
            <person name="Song H."/>
            <person name="Choi G."/>
            <person name="Ko J."/>
            <person name="Opiyo S.O."/>
            <person name="Zuo S."/>
            <person name="Madhav S."/>
            <person name="Lee Y.-H."/>
            <person name="Wang G.-L."/>
        </authorList>
    </citation>
    <scope>NUCLEOTIDE SEQUENCE</scope>
    <source>
        <strain evidence="12">AG1-IA YN-7</strain>
    </source>
</reference>
<evidence type="ECO:0000256" key="7">
    <source>
        <dbReference type="ARBA" id="ARBA00023004"/>
    </source>
</evidence>